<dbReference type="InterPro" id="IPR036869">
    <property type="entry name" value="J_dom_sf"/>
</dbReference>
<dbReference type="InterPro" id="IPR007791">
    <property type="entry name" value="DjlA_N"/>
</dbReference>
<dbReference type="InterPro" id="IPR001623">
    <property type="entry name" value="DnaJ_domain"/>
</dbReference>
<dbReference type="SUPFAM" id="SSF158682">
    <property type="entry name" value="TerB-like"/>
    <property type="match status" value="1"/>
</dbReference>
<evidence type="ECO:0000256" key="1">
    <source>
        <dbReference type="SAM" id="MobiDB-lite"/>
    </source>
</evidence>
<organism evidence="3 4">
    <name type="scientific">Winogradskyella thalassocola</name>
    <dbReference type="NCBI Taxonomy" id="262004"/>
    <lineage>
        <taxon>Bacteria</taxon>
        <taxon>Pseudomonadati</taxon>
        <taxon>Bacteroidota</taxon>
        <taxon>Flavobacteriia</taxon>
        <taxon>Flavobacteriales</taxon>
        <taxon>Flavobacteriaceae</taxon>
        <taxon>Winogradskyella</taxon>
    </lineage>
</organism>
<dbReference type="RefSeq" id="WP_092465885.1">
    <property type="nucleotide sequence ID" value="NZ_FNCZ01000001.1"/>
</dbReference>
<reference evidence="4" key="1">
    <citation type="submission" date="2016-10" db="EMBL/GenBank/DDBJ databases">
        <authorList>
            <person name="Varghese N."/>
            <person name="Submissions S."/>
        </authorList>
    </citation>
    <scope>NUCLEOTIDE SEQUENCE [LARGE SCALE GENOMIC DNA]</scope>
    <source>
        <strain evidence="4">DSM 15363</strain>
    </source>
</reference>
<dbReference type="AlphaFoldDB" id="A0A1G7WKI3"/>
<dbReference type="PANTHER" id="PTHR24074">
    <property type="entry name" value="CO-CHAPERONE PROTEIN DJLA"/>
    <property type="match status" value="1"/>
</dbReference>
<feature type="domain" description="J" evidence="2">
    <location>
        <begin position="198"/>
        <end position="262"/>
    </location>
</feature>
<dbReference type="InterPro" id="IPR029024">
    <property type="entry name" value="TerB-like"/>
</dbReference>
<dbReference type="SUPFAM" id="SSF46565">
    <property type="entry name" value="Chaperone J-domain"/>
    <property type="match status" value="1"/>
</dbReference>
<dbReference type="PRINTS" id="PR00625">
    <property type="entry name" value="JDOMAIN"/>
</dbReference>
<accession>A0A1G7WKI3</accession>
<proteinExistence type="predicted"/>
<dbReference type="CDD" id="cd06257">
    <property type="entry name" value="DnaJ"/>
    <property type="match status" value="1"/>
</dbReference>
<keyword evidence="4" id="KW-1185">Reference proteome</keyword>
<dbReference type="Proteomes" id="UP000199492">
    <property type="component" value="Unassembled WGS sequence"/>
</dbReference>
<name>A0A1G7WKI3_9FLAO</name>
<evidence type="ECO:0000313" key="4">
    <source>
        <dbReference type="Proteomes" id="UP000199492"/>
    </source>
</evidence>
<dbReference type="Gene3D" id="1.10.287.110">
    <property type="entry name" value="DnaJ domain"/>
    <property type="match status" value="1"/>
</dbReference>
<dbReference type="Gene3D" id="1.10.3680.10">
    <property type="entry name" value="TerB-like"/>
    <property type="match status" value="1"/>
</dbReference>
<dbReference type="STRING" id="262004.SAMN04489796_101377"/>
<dbReference type="EMBL" id="FNCZ01000001">
    <property type="protein sequence ID" value="SDG71700.1"/>
    <property type="molecule type" value="Genomic_DNA"/>
</dbReference>
<dbReference type="Pfam" id="PF05099">
    <property type="entry name" value="TerB"/>
    <property type="match status" value="1"/>
</dbReference>
<feature type="compositionally biased region" description="Basic and acidic residues" evidence="1">
    <location>
        <begin position="46"/>
        <end position="55"/>
    </location>
</feature>
<protein>
    <submittedName>
        <fullName evidence="3">DnaJ like chaperone protein</fullName>
    </submittedName>
</protein>
<feature type="compositionally biased region" description="Polar residues" evidence="1">
    <location>
        <begin position="59"/>
        <end position="69"/>
    </location>
</feature>
<sequence length="262" mass="29726">MSFAKWIGGALGWSFGGPIGAIIGLALGSFVDNLTDSGTPLIGDRQAGRQRDTYRKTPNYGQRTSRPQTQSGDFEVSLLILASIVIKADGKQDQRELDFVRQQFTNMYGKDRANKAFELFKRITKQNISTRQVCLQIRQMMDHASRLQLLHFLFGIAKADGLVTEDELRQIYTITGYLGISNRDFESIKAMFYNSSDNAYKILEIDKSVSDAEVKKAYRGMAKKYHPDRVGHLGKEHQEGAEAKFRQVQEAYEHIQKERGFK</sequence>
<dbReference type="PROSITE" id="PS50076">
    <property type="entry name" value="DNAJ_2"/>
    <property type="match status" value="1"/>
</dbReference>
<dbReference type="CDD" id="cd07316">
    <property type="entry name" value="terB_like_DjlA"/>
    <property type="match status" value="1"/>
</dbReference>
<dbReference type="OrthoDB" id="9779622at2"/>
<dbReference type="Pfam" id="PF00226">
    <property type="entry name" value="DnaJ"/>
    <property type="match status" value="1"/>
</dbReference>
<dbReference type="InterPro" id="IPR050817">
    <property type="entry name" value="DjlA_DnaK_co-chaperone"/>
</dbReference>
<evidence type="ECO:0000313" key="3">
    <source>
        <dbReference type="EMBL" id="SDG71700.1"/>
    </source>
</evidence>
<feature type="region of interest" description="Disordered" evidence="1">
    <location>
        <begin position="41"/>
        <end position="69"/>
    </location>
</feature>
<gene>
    <name evidence="3" type="ORF">SAMN04489796_101377</name>
</gene>
<evidence type="ECO:0000259" key="2">
    <source>
        <dbReference type="PROSITE" id="PS50076"/>
    </source>
</evidence>
<dbReference type="SMART" id="SM00271">
    <property type="entry name" value="DnaJ"/>
    <property type="match status" value="1"/>
</dbReference>